<reference evidence="3" key="1">
    <citation type="journal article" name="Front. Microbiol.">
        <title>Comparative Mitogenome Analysis Reveals Mitochondrial Genome Differentiation in Ectomycorrhizal and Asymbiotic Amanita Species.</title>
        <authorList>
            <person name="Li Q."/>
            <person name="He X."/>
            <person name="Ren Y."/>
            <person name="Xiong C."/>
            <person name="Jin X."/>
            <person name="Peng L."/>
            <person name="Huang W."/>
        </authorList>
    </citation>
    <scope>NUCLEOTIDE SEQUENCE</scope>
</reference>
<geneLocation type="mitochondrion" evidence="3"/>
<dbReference type="EMBL" id="MK993561">
    <property type="protein sequence ID" value="QFZ98713.1"/>
    <property type="molecule type" value="Genomic_DNA"/>
</dbReference>
<keyword evidence="3" id="KW-0255">Endonuclease</keyword>
<dbReference type="RefSeq" id="YP_009710764.1">
    <property type="nucleotide sequence ID" value="NC_045201.1"/>
</dbReference>
<dbReference type="SUPFAM" id="SSF55608">
    <property type="entry name" value="Homing endonucleases"/>
    <property type="match status" value="1"/>
</dbReference>
<dbReference type="Pfam" id="PF03161">
    <property type="entry name" value="LAGLIDADG_2"/>
    <property type="match status" value="1"/>
</dbReference>
<keyword evidence="3" id="KW-0496">Mitochondrion</keyword>
<keyword evidence="3" id="KW-0540">Nuclease</keyword>
<evidence type="ECO:0000259" key="2">
    <source>
        <dbReference type="Pfam" id="PF03161"/>
    </source>
</evidence>
<dbReference type="AlphaFoldDB" id="A0A5Q0N2I6"/>
<organism evidence="3">
    <name type="scientific">Amanita thiersii</name>
    <dbReference type="NCBI Taxonomy" id="235537"/>
    <lineage>
        <taxon>Eukaryota</taxon>
        <taxon>Fungi</taxon>
        <taxon>Dikarya</taxon>
        <taxon>Basidiomycota</taxon>
        <taxon>Agaricomycotina</taxon>
        <taxon>Agaricomycetes</taxon>
        <taxon>Agaricomycetidae</taxon>
        <taxon>Agaricales</taxon>
        <taxon>Pluteineae</taxon>
        <taxon>Amanitaceae</taxon>
        <taxon>Amanita</taxon>
    </lineage>
</organism>
<proteinExistence type="predicted"/>
<comment type="function">
    <text evidence="1">Mitochondrial DNA endonuclease involved in intron homing.</text>
</comment>
<evidence type="ECO:0000313" key="3">
    <source>
        <dbReference type="EMBL" id="QFZ98713.1"/>
    </source>
</evidence>
<evidence type="ECO:0000256" key="1">
    <source>
        <dbReference type="ARBA" id="ARBA00002670"/>
    </source>
</evidence>
<accession>A0A5Q0N2I6</accession>
<protein>
    <submittedName>
        <fullName evidence="3">LAGLIDADG endonuclease type 2</fullName>
    </submittedName>
</protein>
<keyword evidence="3" id="KW-0378">Hydrolase</keyword>
<dbReference type="Gene3D" id="3.10.28.10">
    <property type="entry name" value="Homing endonucleases"/>
    <property type="match status" value="2"/>
</dbReference>
<gene>
    <name evidence="3" type="primary">orf244</name>
</gene>
<dbReference type="InterPro" id="IPR027434">
    <property type="entry name" value="Homing_endonucl"/>
</dbReference>
<dbReference type="GO" id="GO:0004519">
    <property type="term" value="F:endonuclease activity"/>
    <property type="evidence" value="ECO:0007669"/>
    <property type="project" value="UniProtKB-KW"/>
</dbReference>
<dbReference type="GeneID" id="42437975"/>
<sequence length="244" mass="28934">MKKTLILSKEIRNYRDGYHLNSKYWQEWKQKILPLTAELREIAIGMVLSDACMYKKSNHALIKFEQGYLQEEFLLHLFSIFKNYSFMIEPGRRITLEGKRKGLTKSLWFKSFSHIFFDEVWNLFYVDSGNKHMKIIHVGLIKNHLTDRGLAYWIMGDGSLQKDGKTLILHTQSYTQTENLILSKELNEKFGFMSEVILHKKIYFVIKFNSKDALKLHNLIKPHIHESMRYKIPLIHKTPFTYGV</sequence>
<dbReference type="InterPro" id="IPR004860">
    <property type="entry name" value="LAGLIDADG_dom"/>
</dbReference>
<name>A0A5Q0N2I6_9AGAR</name>
<feature type="domain" description="Homing endonuclease LAGLIDADG" evidence="2">
    <location>
        <begin position="40"/>
        <end position="215"/>
    </location>
</feature>